<protein>
    <submittedName>
        <fullName evidence="3">Amino acid ABC transporter permease</fullName>
    </submittedName>
</protein>
<dbReference type="Proteomes" id="UP000286595">
    <property type="component" value="Unassembled WGS sequence"/>
</dbReference>
<feature type="transmembrane region" description="Helical" evidence="2">
    <location>
        <begin position="363"/>
        <end position="384"/>
    </location>
</feature>
<organism evidence="3 4">
    <name type="scientific">Coprococcus comes</name>
    <dbReference type="NCBI Taxonomy" id="410072"/>
    <lineage>
        <taxon>Bacteria</taxon>
        <taxon>Bacillati</taxon>
        <taxon>Bacillota</taxon>
        <taxon>Clostridia</taxon>
        <taxon>Lachnospirales</taxon>
        <taxon>Lachnospiraceae</taxon>
        <taxon>Coprococcus</taxon>
    </lineage>
</organism>
<keyword evidence="2" id="KW-0472">Membrane</keyword>
<accession>A0A3R6E0A0</accession>
<feature type="transmembrane region" description="Helical" evidence="2">
    <location>
        <begin position="194"/>
        <end position="212"/>
    </location>
</feature>
<feature type="transmembrane region" description="Helical" evidence="2">
    <location>
        <begin position="138"/>
        <end position="160"/>
    </location>
</feature>
<keyword evidence="2" id="KW-0812">Transmembrane</keyword>
<reference evidence="3 4" key="1">
    <citation type="submission" date="2018-08" db="EMBL/GenBank/DDBJ databases">
        <title>A genome reference for cultivated species of the human gut microbiota.</title>
        <authorList>
            <person name="Zou Y."/>
            <person name="Xue W."/>
            <person name="Luo G."/>
        </authorList>
    </citation>
    <scope>NUCLEOTIDE SEQUENCE [LARGE SCALE GENOMIC DNA]</scope>
    <source>
        <strain evidence="3 4">AM22-12LB</strain>
    </source>
</reference>
<feature type="compositionally biased region" description="Low complexity" evidence="1">
    <location>
        <begin position="449"/>
        <end position="469"/>
    </location>
</feature>
<feature type="transmembrane region" description="Helical" evidence="2">
    <location>
        <begin position="103"/>
        <end position="126"/>
    </location>
</feature>
<name>A0A3R6E0A0_9FIRM</name>
<proteinExistence type="predicted"/>
<evidence type="ECO:0000256" key="1">
    <source>
        <dbReference type="SAM" id="MobiDB-lite"/>
    </source>
</evidence>
<feature type="transmembrane region" description="Helical" evidence="2">
    <location>
        <begin position="276"/>
        <end position="293"/>
    </location>
</feature>
<keyword evidence="2" id="KW-1133">Transmembrane helix</keyword>
<feature type="transmembrane region" description="Helical" evidence="2">
    <location>
        <begin position="509"/>
        <end position="531"/>
    </location>
</feature>
<sequence length="815" mass="92351">MSMRVLSMAQFVEIFFAYSVVTLLIPGLLLKEKLKELSFAERLTGYFLAGNFYCINLVFLLEFLHISCRVTLIFGTALPFLIRGYKKCSEVSFGRERFQKFLLGFKALLSGTYGVKTLLADITAWISDKIPEVKIKKIWKHIPELILCLAVVAGILYVYGLNNFTEYGYKESDMPVHNYWINLMDKNQIFKMGVYPHGFHCMIYYLHVVFGIKTYVLLRLFSLVQVLFIHLAIVGCLRMICKARFTPYIAAGLYLMANIFGKNTYSRYASALPQEYGMLFILPVVCFAVRFLDEYAAHLKETDEEKKQKKKRRSRWYLAGLAISFSLSLTTHFYDTMIAGYLCLGIAAGYFFRIFRWRYLRQVVLAGFVSILLAVIPMGIGVAMGNPLQGSLGWGLNVIKGKSTSDSSANAEVDKKVVTTESGKKITIVGDVDEETIEEIKKQVEKQADAASQDSASGQDSSDSGKASGVQQKSKTSEVMKLTTKEKVKGKFRIIFSEIQTYVTNENPFFAWCVIGGGAVLLVFGFFAFLLRRVDYGAMLLAMAVYTFIMCIMQSAGALGFPKLMDASRNSIFFAYTIVVIWALAADAAVYLLFGWFRRTWMMNLSSLLILVAAGCGIAEKGLVKEPVYVKALETNSAITCLTNIMNEEQDFTWTIVSANDELRMVEEDGYHYEILDFLKNIKKGEKAKTFTISTNAVYFFIEKIPVNYAGTADGMELGGISEKYAREPLPAENGIKAYEGRERWVTMSHMYYWGQKFMELYPNEMEVYYESDDFVCYRLKQNGNSLYNFAIDYGYNNPKVTTDRNAAKEKQEAK</sequence>
<evidence type="ECO:0000256" key="2">
    <source>
        <dbReference type="SAM" id="Phobius"/>
    </source>
</evidence>
<feature type="transmembrane region" description="Helical" evidence="2">
    <location>
        <begin position="538"/>
        <end position="561"/>
    </location>
</feature>
<feature type="transmembrane region" description="Helical" evidence="2">
    <location>
        <begin position="218"/>
        <end position="238"/>
    </location>
</feature>
<feature type="transmembrane region" description="Helical" evidence="2">
    <location>
        <begin position="245"/>
        <end position="261"/>
    </location>
</feature>
<feature type="transmembrane region" description="Helical" evidence="2">
    <location>
        <begin position="50"/>
        <end position="82"/>
    </location>
</feature>
<dbReference type="AlphaFoldDB" id="A0A3R6E0A0"/>
<evidence type="ECO:0000313" key="4">
    <source>
        <dbReference type="Proteomes" id="UP000286595"/>
    </source>
</evidence>
<feature type="region of interest" description="Disordered" evidence="1">
    <location>
        <begin position="448"/>
        <end position="478"/>
    </location>
</feature>
<feature type="transmembrane region" description="Helical" evidence="2">
    <location>
        <begin position="338"/>
        <end position="356"/>
    </location>
</feature>
<dbReference type="RefSeq" id="WP_118217646.1">
    <property type="nucleotide sequence ID" value="NZ_QRIM01000005.1"/>
</dbReference>
<feature type="transmembrane region" description="Helical" evidence="2">
    <location>
        <begin position="573"/>
        <end position="597"/>
    </location>
</feature>
<feature type="transmembrane region" description="Helical" evidence="2">
    <location>
        <begin position="314"/>
        <end position="332"/>
    </location>
</feature>
<evidence type="ECO:0000313" key="3">
    <source>
        <dbReference type="EMBL" id="RHG61216.1"/>
    </source>
</evidence>
<feature type="transmembrane region" description="Helical" evidence="2">
    <location>
        <begin position="12"/>
        <end position="30"/>
    </location>
</feature>
<gene>
    <name evidence="3" type="ORF">DW252_05735</name>
</gene>
<comment type="caution">
    <text evidence="3">The sequence shown here is derived from an EMBL/GenBank/DDBJ whole genome shotgun (WGS) entry which is preliminary data.</text>
</comment>
<dbReference type="EMBL" id="QRIM01000005">
    <property type="protein sequence ID" value="RHG61216.1"/>
    <property type="molecule type" value="Genomic_DNA"/>
</dbReference>